<accession>A0A6A0B5B9</accession>
<dbReference type="RefSeq" id="WP_172356287.1">
    <property type="nucleotide sequence ID" value="NZ_BLLH01000004.1"/>
</dbReference>
<keyword evidence="4" id="KW-1185">Reference proteome</keyword>
<evidence type="ECO:0000256" key="2">
    <source>
        <dbReference type="SAM" id="Phobius"/>
    </source>
</evidence>
<dbReference type="GO" id="GO:0016787">
    <property type="term" value="F:hydrolase activity"/>
    <property type="evidence" value="ECO:0007669"/>
    <property type="project" value="UniProtKB-KW"/>
</dbReference>
<dbReference type="InterPro" id="IPR023365">
    <property type="entry name" value="Sortase_dom-sf"/>
</dbReference>
<dbReference type="Proteomes" id="UP000475928">
    <property type="component" value="Unassembled WGS sequence"/>
</dbReference>
<evidence type="ECO:0000256" key="1">
    <source>
        <dbReference type="ARBA" id="ARBA00022801"/>
    </source>
</evidence>
<organism evidence="3 4">
    <name type="scientific">Pseudolactococcus insecticola</name>
    <dbReference type="NCBI Taxonomy" id="2709158"/>
    <lineage>
        <taxon>Bacteria</taxon>
        <taxon>Bacillati</taxon>
        <taxon>Bacillota</taxon>
        <taxon>Bacilli</taxon>
        <taxon>Lactobacillales</taxon>
        <taxon>Streptococcaceae</taxon>
        <taxon>Pseudolactococcus</taxon>
    </lineage>
</organism>
<gene>
    <name evidence="3" type="ORF">Hs20B_10070</name>
</gene>
<keyword evidence="2" id="KW-1133">Transmembrane helix</keyword>
<feature type="transmembrane region" description="Helical" evidence="2">
    <location>
        <begin position="15"/>
        <end position="36"/>
    </location>
</feature>
<evidence type="ECO:0008006" key="5">
    <source>
        <dbReference type="Google" id="ProtNLM"/>
    </source>
</evidence>
<name>A0A6A0B5B9_9LACT</name>
<dbReference type="AlphaFoldDB" id="A0A6A0B5B9"/>
<keyword evidence="1" id="KW-0378">Hydrolase</keyword>
<dbReference type="Pfam" id="PF04203">
    <property type="entry name" value="Sortase"/>
    <property type="match status" value="1"/>
</dbReference>
<reference evidence="3 4" key="1">
    <citation type="submission" date="2020-02" db="EMBL/GenBank/DDBJ databases">
        <title>Draft genome sequence of Lactococcus sp. Hs20B0-1.</title>
        <authorList>
            <person name="Noda S."/>
            <person name="Yuki M."/>
            <person name="Ohkuma M."/>
        </authorList>
    </citation>
    <scope>NUCLEOTIDE SEQUENCE [LARGE SCALE GENOMIC DNA]</scope>
    <source>
        <strain evidence="3 4">Hs20B0-1</strain>
    </source>
</reference>
<keyword evidence="2" id="KW-0472">Membrane</keyword>
<dbReference type="SUPFAM" id="SSF63817">
    <property type="entry name" value="Sortase"/>
    <property type="match status" value="1"/>
</dbReference>
<keyword evidence="2" id="KW-0812">Transmembrane</keyword>
<evidence type="ECO:0000313" key="4">
    <source>
        <dbReference type="Proteomes" id="UP000475928"/>
    </source>
</evidence>
<dbReference type="InterPro" id="IPR005754">
    <property type="entry name" value="Sortase"/>
</dbReference>
<comment type="caution">
    <text evidence="3">The sequence shown here is derived from an EMBL/GenBank/DDBJ whole genome shotgun (WGS) entry which is preliminary data.</text>
</comment>
<dbReference type="EMBL" id="BLLH01000004">
    <property type="protein sequence ID" value="GFH40609.1"/>
    <property type="molecule type" value="Genomic_DNA"/>
</dbReference>
<evidence type="ECO:0000313" key="3">
    <source>
        <dbReference type="EMBL" id="GFH40609.1"/>
    </source>
</evidence>
<proteinExistence type="predicted"/>
<dbReference type="Gene3D" id="2.40.260.10">
    <property type="entry name" value="Sortase"/>
    <property type="match status" value="1"/>
</dbReference>
<sequence>MAKLLEKIRTSKKNLGLVILAAAAIIAIPIGGYFVYQQQLTANVSDLQMREYNADIVKGLYGRSRADYTGDEFTKSQDDDNSFLPDTETTLQRKLYIQGKYYDYQDGGIAKGQALINAKPGTLASTWGGAAVNNVRDNRSTHFIGHNPGLFSILTKMKVGEKITVYDYKGQNRQYTVTKIVQIGDHAFSTTLPKTDYWPTIVQPGSREQVVLQTCLSKTVNLLVILN</sequence>
<protein>
    <recommendedName>
        <fullName evidence="5">Sortase</fullName>
    </recommendedName>
</protein>